<dbReference type="EMBL" id="SSMC01000002">
    <property type="protein sequence ID" value="THD67727.1"/>
    <property type="molecule type" value="Genomic_DNA"/>
</dbReference>
<gene>
    <name evidence="1" type="ORF">E7Z59_08720</name>
</gene>
<name>A0A4S3M121_9FLAO</name>
<dbReference type="AlphaFoldDB" id="A0A4S3M121"/>
<sequence>MMKILIIVHSPLQLINVNEYLYKNELRNEDLHFVFHHVTNKREVDQTQNTFEYLKLKGKIKRYEYLNSGSLRNPLNKFKMLQELTSVKKDFYGIKWDKILIGDINSLVHSAIVGMFEGERIYVDDGNVIYSVVERLKNKSSSKEFTIFPYWKGLFMKVLGYDIKIRNNNVTLFTYYYGKIREKLSDFDIQIDQNNFTYLKKNQNRLELDDNVVYFIGTALCSNSIIEENYFKSLILRIAEYYKDKHVVYFSHRAENSDTLKIIEQVGWEVSANQLPIELSVIRRQTWPTEFGVFFSSAVDTLNDIYTINSFKAFLLKEEEIIDDGHKKNIRNVYNAYRDYANLRLISIG</sequence>
<dbReference type="Proteomes" id="UP000305939">
    <property type="component" value="Unassembled WGS sequence"/>
</dbReference>
<protein>
    <recommendedName>
        <fullName evidence="3">Glycosyltransferase family 1 protein</fullName>
    </recommendedName>
</protein>
<proteinExistence type="predicted"/>
<organism evidence="1 2">
    <name type="scientific">Robertkochia marina</name>
    <dbReference type="NCBI Taxonomy" id="1227945"/>
    <lineage>
        <taxon>Bacteria</taxon>
        <taxon>Pseudomonadati</taxon>
        <taxon>Bacteroidota</taxon>
        <taxon>Flavobacteriia</taxon>
        <taxon>Flavobacteriales</taxon>
        <taxon>Flavobacteriaceae</taxon>
        <taxon>Robertkochia</taxon>
    </lineage>
</organism>
<dbReference type="RefSeq" id="WP_136335932.1">
    <property type="nucleotide sequence ID" value="NZ_SSMC01000002.1"/>
</dbReference>
<evidence type="ECO:0008006" key="3">
    <source>
        <dbReference type="Google" id="ProtNLM"/>
    </source>
</evidence>
<comment type="caution">
    <text evidence="1">The sequence shown here is derived from an EMBL/GenBank/DDBJ whole genome shotgun (WGS) entry which is preliminary data.</text>
</comment>
<reference evidence="1 2" key="1">
    <citation type="submission" date="2019-04" db="EMBL/GenBank/DDBJ databases">
        <title>Draft genome sequence of Robertkochia marina CC-AMO-30D.</title>
        <authorList>
            <person name="Hameed A."/>
            <person name="Lin S.-Y."/>
            <person name="Shahina M."/>
            <person name="Lai W.-A."/>
            <person name="Young C.-C."/>
        </authorList>
    </citation>
    <scope>NUCLEOTIDE SEQUENCE [LARGE SCALE GENOMIC DNA]</scope>
    <source>
        <strain evidence="1 2">CC-AMO-30D</strain>
    </source>
</reference>
<keyword evidence="2" id="KW-1185">Reference proteome</keyword>
<evidence type="ECO:0000313" key="2">
    <source>
        <dbReference type="Proteomes" id="UP000305939"/>
    </source>
</evidence>
<accession>A0A4S3M121</accession>
<evidence type="ECO:0000313" key="1">
    <source>
        <dbReference type="EMBL" id="THD67727.1"/>
    </source>
</evidence>